<evidence type="ECO:0000313" key="5">
    <source>
        <dbReference type="EMBL" id="CDF59422.1"/>
    </source>
</evidence>
<evidence type="ECO:0000256" key="2">
    <source>
        <dbReference type="ARBA" id="ARBA00022679"/>
    </source>
</evidence>
<reference evidence="5" key="1">
    <citation type="submission" date="2013-03" db="EMBL/GenBank/DDBJ databases">
        <title>Draft genome sequence of the hydrogen-ethanol-producing anaerobic alkalithermophilic Caloramator celere.</title>
        <authorList>
            <person name="Ciranna A."/>
            <person name="Larjo A."/>
            <person name="Kivisto A."/>
            <person name="Santala V."/>
            <person name="Roos C."/>
            <person name="Karp M."/>
        </authorList>
    </citation>
    <scope>NUCLEOTIDE SEQUENCE [LARGE SCALE GENOMIC DNA]</scope>
    <source>
        <strain evidence="5">DSM 8682</strain>
    </source>
</reference>
<dbReference type="RefSeq" id="WP_018663312.1">
    <property type="nucleotide sequence ID" value="NZ_HF952018.1"/>
</dbReference>
<dbReference type="GO" id="GO:0050519">
    <property type="term" value="F:holo-citrate lyase synthase activity"/>
    <property type="evidence" value="ECO:0007669"/>
    <property type="project" value="UniProtKB-EC"/>
</dbReference>
<dbReference type="Pfam" id="PF03802">
    <property type="entry name" value="CitX"/>
    <property type="match status" value="1"/>
</dbReference>
<dbReference type="OrthoDB" id="3196716at2"/>
<dbReference type="NCBIfam" id="TIGR03124">
    <property type="entry name" value="citrate_citX"/>
    <property type="match status" value="1"/>
</dbReference>
<keyword evidence="2" id="KW-0808">Transferase</keyword>
<dbReference type="GO" id="GO:0051191">
    <property type="term" value="P:prosthetic group biosynthetic process"/>
    <property type="evidence" value="ECO:0007669"/>
    <property type="project" value="InterPro"/>
</dbReference>
<evidence type="ECO:0000256" key="1">
    <source>
        <dbReference type="ARBA" id="ARBA00012524"/>
    </source>
</evidence>
<dbReference type="AlphaFoldDB" id="R7RT87"/>
<accession>R7RT87</accession>
<dbReference type="eggNOG" id="COG3697">
    <property type="taxonomic scope" value="Bacteria"/>
</dbReference>
<dbReference type="HOGENOM" id="CLU_104529_0_0_9"/>
<sequence length="166" mass="19389">MIKILEDREKRYEEILSLIKQSRGTVLCAKINYPGTNKNTKHSQKAFCILRKEIYNEFKKSIIKEKILNGYDGESMLLIIDLPEEEVKKRSIFLELNHPLGRIFDIDVYDKNGEPLSRKQFGFSERQCIVCNRSARECIINKSHSIDEVIEIINNAVEEYGEGYEK</sequence>
<evidence type="ECO:0000256" key="3">
    <source>
        <dbReference type="ARBA" id="ARBA00022695"/>
    </source>
</evidence>
<dbReference type="Proteomes" id="UP000014923">
    <property type="component" value="Unassembled WGS sequence"/>
</dbReference>
<name>R7RT87_9CLOT</name>
<comment type="catalytic activity">
    <reaction evidence="4">
        <text>apo-[citrate lyase ACP] + 2'-(5''-triphospho-alpha-D-ribosyl)-3'-dephospho-CoA = holo-[citrate lyase ACP] + diphosphate</text>
        <dbReference type="Rhea" id="RHEA:16333"/>
        <dbReference type="Rhea" id="RHEA-COMP:10157"/>
        <dbReference type="Rhea" id="RHEA-COMP:10158"/>
        <dbReference type="ChEBI" id="CHEBI:29999"/>
        <dbReference type="ChEBI" id="CHEBI:33019"/>
        <dbReference type="ChEBI" id="CHEBI:61378"/>
        <dbReference type="ChEBI" id="CHEBI:82683"/>
        <dbReference type="EC" id="2.7.7.61"/>
    </reaction>
</comment>
<evidence type="ECO:0000256" key="4">
    <source>
        <dbReference type="ARBA" id="ARBA00048574"/>
    </source>
</evidence>
<gene>
    <name evidence="5" type="ORF">TCEL_00888</name>
</gene>
<organism evidence="5 6">
    <name type="scientific">Thermobrachium celere DSM 8682</name>
    <dbReference type="NCBI Taxonomy" id="941824"/>
    <lineage>
        <taxon>Bacteria</taxon>
        <taxon>Bacillati</taxon>
        <taxon>Bacillota</taxon>
        <taxon>Clostridia</taxon>
        <taxon>Eubacteriales</taxon>
        <taxon>Clostridiaceae</taxon>
        <taxon>Thermobrachium</taxon>
    </lineage>
</organism>
<keyword evidence="3" id="KW-0548">Nucleotidyltransferase</keyword>
<proteinExistence type="predicted"/>
<dbReference type="EMBL" id="CAVN010000099">
    <property type="protein sequence ID" value="CDF59422.1"/>
    <property type="molecule type" value="Genomic_DNA"/>
</dbReference>
<comment type="caution">
    <text evidence="5">The sequence shown here is derived from an EMBL/GenBank/DDBJ whole genome shotgun (WGS) entry which is preliminary data.</text>
</comment>
<keyword evidence="6" id="KW-1185">Reference proteome</keyword>
<protein>
    <recommendedName>
        <fullName evidence="1">citrate lyase holo-[acyl-carrier protein] synthase</fullName>
        <ecNumber evidence="1">2.7.7.61</ecNumber>
    </recommendedName>
</protein>
<dbReference type="InterPro" id="IPR005551">
    <property type="entry name" value="CitX"/>
</dbReference>
<evidence type="ECO:0000313" key="6">
    <source>
        <dbReference type="Proteomes" id="UP000014923"/>
    </source>
</evidence>
<dbReference type="EC" id="2.7.7.61" evidence="1"/>